<accession>A0A6J7ANI4</accession>
<organism evidence="2">
    <name type="scientific">freshwater metagenome</name>
    <dbReference type="NCBI Taxonomy" id="449393"/>
    <lineage>
        <taxon>unclassified sequences</taxon>
        <taxon>metagenomes</taxon>
        <taxon>ecological metagenomes</taxon>
    </lineage>
</organism>
<reference evidence="2" key="1">
    <citation type="submission" date="2020-05" db="EMBL/GenBank/DDBJ databases">
        <authorList>
            <person name="Chiriac C."/>
            <person name="Salcher M."/>
            <person name="Ghai R."/>
            <person name="Kavagutti S V."/>
        </authorList>
    </citation>
    <scope>NUCLEOTIDE SEQUENCE</scope>
</reference>
<feature type="compositionally biased region" description="Pro residues" evidence="1">
    <location>
        <begin position="52"/>
        <end position="70"/>
    </location>
</feature>
<dbReference type="AlphaFoldDB" id="A0A6J7ANI4"/>
<protein>
    <submittedName>
        <fullName evidence="2">Unannotated protein</fullName>
    </submittedName>
</protein>
<sequence>MTTERTRTYADGRVPKVDTFSVLYQREGIDCNGKPTAGATTTTTLPPSTTTAPPPADPPLPTTTAQPPGP</sequence>
<gene>
    <name evidence="2" type="ORF">UFOPK3139_02070</name>
</gene>
<feature type="region of interest" description="Disordered" evidence="1">
    <location>
        <begin position="29"/>
        <end position="70"/>
    </location>
</feature>
<feature type="compositionally biased region" description="Low complexity" evidence="1">
    <location>
        <begin position="35"/>
        <end position="51"/>
    </location>
</feature>
<evidence type="ECO:0000313" key="2">
    <source>
        <dbReference type="EMBL" id="CAB4834397.1"/>
    </source>
</evidence>
<dbReference type="EMBL" id="CAFABA010000095">
    <property type="protein sequence ID" value="CAB4834397.1"/>
    <property type="molecule type" value="Genomic_DNA"/>
</dbReference>
<evidence type="ECO:0000256" key="1">
    <source>
        <dbReference type="SAM" id="MobiDB-lite"/>
    </source>
</evidence>
<proteinExistence type="predicted"/>
<name>A0A6J7ANI4_9ZZZZ</name>